<accession>A0AAV0H0T0</accession>
<name>A0AAV0H0T0_9ROSI</name>
<keyword evidence="3 6" id="KW-0479">Metal-binding</keyword>
<evidence type="ECO:0000256" key="8">
    <source>
        <dbReference type="SAM" id="SignalP"/>
    </source>
</evidence>
<dbReference type="Pfam" id="PF00067">
    <property type="entry name" value="p450"/>
    <property type="match status" value="2"/>
</dbReference>
<dbReference type="PANTHER" id="PTHR47955">
    <property type="entry name" value="CYTOCHROME P450 FAMILY 71 PROTEIN"/>
    <property type="match status" value="1"/>
</dbReference>
<comment type="caution">
    <text evidence="9">The sequence shown here is derived from an EMBL/GenBank/DDBJ whole genome shotgun (WGS) entry which is preliminary data.</text>
</comment>
<dbReference type="Gene3D" id="1.10.630.10">
    <property type="entry name" value="Cytochrome P450"/>
    <property type="match status" value="2"/>
</dbReference>
<dbReference type="PRINTS" id="PR00463">
    <property type="entry name" value="EP450I"/>
</dbReference>
<dbReference type="EMBL" id="CAMGYJ010000002">
    <property type="protein sequence ID" value="CAI0378884.1"/>
    <property type="molecule type" value="Genomic_DNA"/>
</dbReference>
<organism evidence="9 10">
    <name type="scientific">Linum tenue</name>
    <dbReference type="NCBI Taxonomy" id="586396"/>
    <lineage>
        <taxon>Eukaryota</taxon>
        <taxon>Viridiplantae</taxon>
        <taxon>Streptophyta</taxon>
        <taxon>Embryophyta</taxon>
        <taxon>Tracheophyta</taxon>
        <taxon>Spermatophyta</taxon>
        <taxon>Magnoliopsida</taxon>
        <taxon>eudicotyledons</taxon>
        <taxon>Gunneridae</taxon>
        <taxon>Pentapetalae</taxon>
        <taxon>rosids</taxon>
        <taxon>fabids</taxon>
        <taxon>Malpighiales</taxon>
        <taxon>Linaceae</taxon>
        <taxon>Linum</taxon>
    </lineage>
</organism>
<evidence type="ECO:0000256" key="2">
    <source>
        <dbReference type="ARBA" id="ARBA00022617"/>
    </source>
</evidence>
<dbReference type="PRINTS" id="PR00385">
    <property type="entry name" value="P450"/>
</dbReference>
<feature type="signal peptide" evidence="8">
    <location>
        <begin position="1"/>
        <end position="27"/>
    </location>
</feature>
<dbReference type="SUPFAM" id="SSF48264">
    <property type="entry name" value="Cytochrome P450"/>
    <property type="match status" value="1"/>
</dbReference>
<sequence length="475" mass="53427">MESPNYNFDIITLIASLLLLFFAAAAAKRSSSTTTTTTKPPNLKNKNHHPPGPWTLPLLGNVHNLIFSAATLHRDLHKLSLKHGPLFRLKFGRITIVVVSTPELAREVLKDNDITFAQRAPLVFPSFIFYDCSNVLFAAYGAYWRHVRKTCQVALLGTNRVRSYASIRAQEVESLIESVRSSCGRTVNLTRLVFELSCGVTSRAAFGRKYDVEGLMALTSDIMELASGLGVADMFSCNGGIMLKKMTKLWSPKLNRVVRGADRDMLVSGSMTSSATIGWIMSEIVRDPSVVKRVQDEVRRVFDTRGEDVDEETAIQDVHFLKCCIKEAMRLHPPVGLIVRESRVSCKISGYDISSNTIVGINAWATCRDPRYWSDAERFVPERFKFLHEKNVSYVETDRFEFIPFGAGRRNCPGASFAMANIELPVAKLLYHFDWELPDGKRNQELDMAESFGVAVRRKTDLVLVPITHHRTFTK</sequence>
<protein>
    <recommendedName>
        <fullName evidence="11">Cytochrome P450</fullName>
    </recommendedName>
</protein>
<dbReference type="InterPro" id="IPR002401">
    <property type="entry name" value="Cyt_P450_E_grp-I"/>
</dbReference>
<evidence type="ECO:0000256" key="7">
    <source>
        <dbReference type="RuleBase" id="RU000461"/>
    </source>
</evidence>
<comment type="cofactor">
    <cofactor evidence="6">
        <name>heme</name>
        <dbReference type="ChEBI" id="CHEBI:30413"/>
    </cofactor>
</comment>
<evidence type="ECO:0000256" key="5">
    <source>
        <dbReference type="ARBA" id="ARBA00023004"/>
    </source>
</evidence>
<keyword evidence="2 6" id="KW-0349">Heme</keyword>
<keyword evidence="10" id="KW-1185">Reference proteome</keyword>
<reference evidence="9" key="1">
    <citation type="submission" date="2022-08" db="EMBL/GenBank/DDBJ databases">
        <authorList>
            <person name="Gutierrez-Valencia J."/>
        </authorList>
    </citation>
    <scope>NUCLEOTIDE SEQUENCE</scope>
</reference>
<feature type="binding site" description="axial binding residue" evidence="6">
    <location>
        <position position="412"/>
    </location>
    <ligand>
        <name>heme</name>
        <dbReference type="ChEBI" id="CHEBI:30413"/>
    </ligand>
    <ligandPart>
        <name>Fe</name>
        <dbReference type="ChEBI" id="CHEBI:18248"/>
    </ligandPart>
</feature>
<dbReference type="GO" id="GO:0016705">
    <property type="term" value="F:oxidoreductase activity, acting on paired donors, with incorporation or reduction of molecular oxygen"/>
    <property type="evidence" value="ECO:0007669"/>
    <property type="project" value="InterPro"/>
</dbReference>
<dbReference type="Proteomes" id="UP001154282">
    <property type="component" value="Unassembled WGS sequence"/>
</dbReference>
<keyword evidence="4 7" id="KW-0560">Oxidoreductase</keyword>
<evidence type="ECO:0000313" key="9">
    <source>
        <dbReference type="EMBL" id="CAI0378884.1"/>
    </source>
</evidence>
<keyword evidence="7" id="KW-0503">Monooxygenase</keyword>
<proteinExistence type="inferred from homology"/>
<dbReference type="PROSITE" id="PS00086">
    <property type="entry name" value="CYTOCHROME_P450"/>
    <property type="match status" value="1"/>
</dbReference>
<dbReference type="PANTHER" id="PTHR47955:SF8">
    <property type="entry name" value="CYTOCHROME P450 71D11-LIKE"/>
    <property type="match status" value="1"/>
</dbReference>
<dbReference type="InterPro" id="IPR017972">
    <property type="entry name" value="Cyt_P450_CS"/>
</dbReference>
<evidence type="ECO:0008006" key="11">
    <source>
        <dbReference type="Google" id="ProtNLM"/>
    </source>
</evidence>
<dbReference type="InterPro" id="IPR036396">
    <property type="entry name" value="Cyt_P450_sf"/>
</dbReference>
<dbReference type="GO" id="GO:0004497">
    <property type="term" value="F:monooxygenase activity"/>
    <property type="evidence" value="ECO:0007669"/>
    <property type="project" value="UniProtKB-KW"/>
</dbReference>
<gene>
    <name evidence="9" type="ORF">LITE_LOCUS2058</name>
</gene>
<evidence type="ECO:0000256" key="6">
    <source>
        <dbReference type="PIRSR" id="PIRSR602401-1"/>
    </source>
</evidence>
<feature type="chain" id="PRO_5043684460" description="Cytochrome P450" evidence="8">
    <location>
        <begin position="28"/>
        <end position="475"/>
    </location>
</feature>
<evidence type="ECO:0000313" key="10">
    <source>
        <dbReference type="Proteomes" id="UP001154282"/>
    </source>
</evidence>
<keyword evidence="8" id="KW-0732">Signal</keyword>
<dbReference type="AlphaFoldDB" id="A0AAV0H0T0"/>
<dbReference type="InterPro" id="IPR001128">
    <property type="entry name" value="Cyt_P450"/>
</dbReference>
<dbReference type="GO" id="GO:0020037">
    <property type="term" value="F:heme binding"/>
    <property type="evidence" value="ECO:0007669"/>
    <property type="project" value="InterPro"/>
</dbReference>
<dbReference type="GO" id="GO:0005506">
    <property type="term" value="F:iron ion binding"/>
    <property type="evidence" value="ECO:0007669"/>
    <property type="project" value="InterPro"/>
</dbReference>
<comment type="similarity">
    <text evidence="1 7">Belongs to the cytochrome P450 family.</text>
</comment>
<evidence type="ECO:0000256" key="3">
    <source>
        <dbReference type="ARBA" id="ARBA00022723"/>
    </source>
</evidence>
<evidence type="ECO:0000256" key="1">
    <source>
        <dbReference type="ARBA" id="ARBA00010617"/>
    </source>
</evidence>
<keyword evidence="5 6" id="KW-0408">Iron</keyword>
<evidence type="ECO:0000256" key="4">
    <source>
        <dbReference type="ARBA" id="ARBA00023002"/>
    </source>
</evidence>